<keyword evidence="2" id="KW-1185">Reference proteome</keyword>
<reference evidence="2" key="1">
    <citation type="submission" date="2017-02" db="EMBL/GenBank/DDBJ databases">
        <authorList>
            <person name="Dridi B."/>
        </authorList>
    </citation>
    <scope>NUCLEOTIDE SEQUENCE [LARGE SCALE GENOMIC DNA]</scope>
    <source>
        <strain evidence="2">B Co 03.10</strain>
    </source>
</reference>
<sequence length="387" mass="40178">MTDGASIPRAATTGVWADVDPREAVSRGATLAAEAPGLLPFPLMSAPAAGGTRWAADALGLAAQLLPELPVDIGPAGWRLLGGRAATAASTLDARREQSRIGRALDALGEYAEASALPVLVSVPGPWTLVRRLGLPDESPVLRDAGARRDVVQSYAQGLLDLRERIHRIVGGAAAPEVPAETEAAGAAPLDRIRIRLVEDDLDAILTGTVPTVSGFRTLPAVPDTHVLAALRSVVARTGPGTILSLPDADTVTISGKDVAHTQLAVDAGIDHLAIPSPRATEAAAAQLNRWERLAEWTEAGRGLWLRVPETAASAPEAVSSWVETVARPWTAVGMGRSGLAGFGILTGEELPIGAYPLLPEIAGPARSRTHVQMAAALARAFADQVE</sequence>
<dbReference type="Proteomes" id="UP000196581">
    <property type="component" value="Unassembled WGS sequence"/>
</dbReference>
<protein>
    <submittedName>
        <fullName evidence="1">Vitamin-B12 independent methionine synthase family protein</fullName>
    </submittedName>
</protein>
<gene>
    <name evidence="1" type="ORF">FM105_10085</name>
</gene>
<proteinExistence type="predicted"/>
<dbReference type="RefSeq" id="WP_087007795.1">
    <property type="nucleotide sequence ID" value="NZ_FWFF01000017.1"/>
</dbReference>
<evidence type="ECO:0000313" key="2">
    <source>
        <dbReference type="Proteomes" id="UP000196581"/>
    </source>
</evidence>
<dbReference type="AlphaFoldDB" id="A0A1X6XI88"/>
<name>A0A1X6XI88_9MICO</name>
<organism evidence="1 2">
    <name type="scientific">Brevibacterium yomogidense</name>
    <dbReference type="NCBI Taxonomy" id="946573"/>
    <lineage>
        <taxon>Bacteria</taxon>
        <taxon>Bacillati</taxon>
        <taxon>Actinomycetota</taxon>
        <taxon>Actinomycetes</taxon>
        <taxon>Micrococcales</taxon>
        <taxon>Brevibacteriaceae</taxon>
        <taxon>Brevibacterium</taxon>
    </lineage>
</organism>
<accession>A0A1X6XI88</accession>
<dbReference type="EMBL" id="FWFF01000017">
    <property type="protein sequence ID" value="SLM99002.1"/>
    <property type="molecule type" value="Genomic_DNA"/>
</dbReference>
<evidence type="ECO:0000313" key="1">
    <source>
        <dbReference type="EMBL" id="SLM99002.1"/>
    </source>
</evidence>